<sequence>MSATSINQLSLLSDIQIWHEQSLRYISQAFIFLDHDMHKECVTLAGMSVKATLKALYIKVNGNPLPFQHSYEYIIRNLQSCGELDLNAELFLNNLLLFAAHDDSLISNPPAEEHVRKLLVKTERMLQHLSAKVVDGDESSYQCVLA</sequence>
<dbReference type="SUPFAM" id="SSF81593">
    <property type="entry name" value="Nucleotidyltransferase substrate binding subunit/domain"/>
    <property type="match status" value="1"/>
</dbReference>
<evidence type="ECO:0008006" key="3">
    <source>
        <dbReference type="Google" id="ProtNLM"/>
    </source>
</evidence>
<gene>
    <name evidence="1" type="ORF">ACFQ4B_33090</name>
</gene>
<protein>
    <recommendedName>
        <fullName evidence="3">HEPN domain-containing protein</fullName>
    </recommendedName>
</protein>
<keyword evidence="2" id="KW-1185">Reference proteome</keyword>
<comment type="caution">
    <text evidence="1">The sequence shown here is derived from an EMBL/GenBank/DDBJ whole genome shotgun (WGS) entry which is preliminary data.</text>
</comment>
<reference evidence="2" key="1">
    <citation type="journal article" date="2019" name="Int. J. Syst. Evol. Microbiol.">
        <title>The Global Catalogue of Microorganisms (GCM) 10K type strain sequencing project: providing services to taxonomists for standard genome sequencing and annotation.</title>
        <authorList>
            <consortium name="The Broad Institute Genomics Platform"/>
            <consortium name="The Broad Institute Genome Sequencing Center for Infectious Disease"/>
            <person name="Wu L."/>
            <person name="Ma J."/>
        </authorList>
    </citation>
    <scope>NUCLEOTIDE SEQUENCE [LARGE SCALE GENOMIC DNA]</scope>
    <source>
        <strain evidence="2">CCUG 53270</strain>
    </source>
</reference>
<organism evidence="1 2">
    <name type="scientific">Paenibacillus vulneris</name>
    <dbReference type="NCBI Taxonomy" id="1133364"/>
    <lineage>
        <taxon>Bacteria</taxon>
        <taxon>Bacillati</taxon>
        <taxon>Bacillota</taxon>
        <taxon>Bacilli</taxon>
        <taxon>Bacillales</taxon>
        <taxon>Paenibacillaceae</taxon>
        <taxon>Paenibacillus</taxon>
    </lineage>
</organism>
<proteinExistence type="predicted"/>
<name>A0ABW3UYU0_9BACL</name>
<evidence type="ECO:0000313" key="1">
    <source>
        <dbReference type="EMBL" id="MFD1224956.1"/>
    </source>
</evidence>
<dbReference type="RefSeq" id="WP_345592527.1">
    <property type="nucleotide sequence ID" value="NZ_BAABJG010000035.1"/>
</dbReference>
<accession>A0ABW3UYU0</accession>
<evidence type="ECO:0000313" key="2">
    <source>
        <dbReference type="Proteomes" id="UP001597180"/>
    </source>
</evidence>
<dbReference type="Proteomes" id="UP001597180">
    <property type="component" value="Unassembled WGS sequence"/>
</dbReference>
<dbReference type="EMBL" id="JBHTLU010000053">
    <property type="protein sequence ID" value="MFD1224956.1"/>
    <property type="molecule type" value="Genomic_DNA"/>
</dbReference>